<feature type="compositionally biased region" description="Low complexity" evidence="6">
    <location>
        <begin position="247"/>
        <end position="263"/>
    </location>
</feature>
<keyword evidence="4" id="KW-0007">Acetylation</keyword>
<evidence type="ECO:0000256" key="5">
    <source>
        <dbReference type="ARBA" id="ARBA00023125"/>
    </source>
</evidence>
<reference evidence="10 11" key="1">
    <citation type="journal article" date="2022" name="G3 (Bethesda)">
        <title>Evaluating Illumina-, Nanopore-, and PacBio-based genome assembly strategies with the bald notothen, Trematomus borchgrevinki.</title>
        <authorList>
            <person name="Rayamajhi N."/>
            <person name="Cheng C.C."/>
            <person name="Catchen J.M."/>
        </authorList>
    </citation>
    <scope>NUCLEOTIDE SEQUENCE [LARGE SCALE GENOMIC DNA]</scope>
    <source>
        <strain evidence="10">AGRC-2024</strain>
    </source>
</reference>
<dbReference type="GO" id="GO:0005635">
    <property type="term" value="C:nuclear envelope"/>
    <property type="evidence" value="ECO:0007669"/>
    <property type="project" value="UniProtKB-ARBA"/>
</dbReference>
<feature type="domain" description="LEM" evidence="8">
    <location>
        <begin position="75"/>
        <end position="119"/>
    </location>
</feature>
<evidence type="ECO:0000256" key="7">
    <source>
        <dbReference type="SAM" id="Phobius"/>
    </source>
</evidence>
<dbReference type="SMART" id="SM01261">
    <property type="entry name" value="Thymopoietin"/>
    <property type="match status" value="1"/>
</dbReference>
<dbReference type="FunFam" id="1.10.720.40:FF:000001">
    <property type="entry name" value="LEM domain containing 2, isoform CRA_a"/>
    <property type="match status" value="2"/>
</dbReference>
<dbReference type="InterPro" id="IPR051656">
    <property type="entry name" value="LEM_domain"/>
</dbReference>
<dbReference type="SUPFAM" id="SSF63451">
    <property type="entry name" value="LEM domain"/>
    <property type="match status" value="2"/>
</dbReference>
<keyword evidence="5" id="KW-0238">DNA-binding</keyword>
<comment type="caution">
    <text evidence="10">The sequence shown here is derived from an EMBL/GenBank/DDBJ whole genome shotgun (WGS) entry which is preliminary data.</text>
</comment>
<evidence type="ECO:0000259" key="8">
    <source>
        <dbReference type="PROSITE" id="PS50954"/>
    </source>
</evidence>
<feature type="region of interest" description="Disordered" evidence="6">
    <location>
        <begin position="435"/>
        <end position="454"/>
    </location>
</feature>
<sequence>MSLFMEDPAHFSKSRLKLDLVAHNVVLPPTKSRKEIYVDLYLKHIAQKNAGDFSSDDEDQEQDLADKEEEEDAEILVQSCLTDDDLKAALLKHGVKAGPIVASTRALYENKLRRLEQSEGQGHVNGVEKGVLYSDSEEEEEQGEQEDGESGSEGAKEETAEQSNQAQQGSSQNGDFVYPQCFLLSSRMRAHATRKGEPIPKRNSRNVIKSSQQSRHHCSQIPVGMTKASSVDQRSGLGSGFPPGTHSAVSNGGSSISSQRSFSITEMVERRKSLSSSPNTERELNGRNVQEHWSRSNRPDTPIVDTMKNQSPYYTPKESPYKRKIKPSQEPVKDTIEEMFLNMEASPTGICATRRRPIKGAAGRPVQYIYPDTPTSPTTLERREVERRLVPIHIQILVFFILACLLYIIYVCVEGNSFSPFVALLDSLDQGSESEEGLMLQAETQDTPVISGQE</sequence>
<gene>
    <name evidence="10" type="ORF">OYC64_000813</name>
</gene>
<keyword evidence="7" id="KW-1133">Transmembrane helix</keyword>
<dbReference type="InterPro" id="IPR013146">
    <property type="entry name" value="LEM-like_dom"/>
</dbReference>
<keyword evidence="2" id="KW-0488">Methylation</keyword>
<dbReference type="Pfam" id="PF03020">
    <property type="entry name" value="LEM"/>
    <property type="match status" value="1"/>
</dbReference>
<evidence type="ECO:0000256" key="3">
    <source>
        <dbReference type="ARBA" id="ARBA00022553"/>
    </source>
</evidence>
<feature type="domain" description="LEM-like" evidence="9">
    <location>
        <begin position="5"/>
        <end position="48"/>
    </location>
</feature>
<feature type="region of interest" description="Disordered" evidence="6">
    <location>
        <begin position="51"/>
        <end position="71"/>
    </location>
</feature>
<proteinExistence type="inferred from homology"/>
<dbReference type="Pfam" id="PF08198">
    <property type="entry name" value="Thymopoietin"/>
    <property type="match status" value="1"/>
</dbReference>
<evidence type="ECO:0000256" key="4">
    <source>
        <dbReference type="ARBA" id="ARBA00022990"/>
    </source>
</evidence>
<feature type="region of interest" description="Disordered" evidence="6">
    <location>
        <begin position="192"/>
        <end position="325"/>
    </location>
</feature>
<dbReference type="InterPro" id="IPR011015">
    <property type="entry name" value="LEM/LEM-like_dom_sf"/>
</dbReference>
<dbReference type="Proteomes" id="UP001619887">
    <property type="component" value="Unassembled WGS sequence"/>
</dbReference>
<dbReference type="CDD" id="cd12940">
    <property type="entry name" value="LEM_LAP2_LEMD1"/>
    <property type="match status" value="1"/>
</dbReference>
<evidence type="ECO:0008006" key="12">
    <source>
        <dbReference type="Google" id="ProtNLM"/>
    </source>
</evidence>
<evidence type="ECO:0000313" key="10">
    <source>
        <dbReference type="EMBL" id="KAL3064642.1"/>
    </source>
</evidence>
<dbReference type="Gene3D" id="1.10.720.40">
    <property type="match status" value="2"/>
</dbReference>
<dbReference type="SMART" id="SM00540">
    <property type="entry name" value="LEM"/>
    <property type="match status" value="1"/>
</dbReference>
<accession>A0ABD2HDN3</accession>
<dbReference type="PANTHER" id="PTHR12019">
    <property type="entry name" value="LAMINA-ASSOCIATED POLYPEPTIDE THYMOPOIETIN"/>
    <property type="match status" value="1"/>
</dbReference>
<name>A0ABD2HDN3_PAGBO</name>
<keyword evidence="3" id="KW-0597">Phosphoprotein</keyword>
<organism evidence="10 11">
    <name type="scientific">Pagothenia borchgrevinki</name>
    <name type="common">Bald rockcod</name>
    <name type="synonym">Trematomus borchgrevinki</name>
    <dbReference type="NCBI Taxonomy" id="8213"/>
    <lineage>
        <taxon>Eukaryota</taxon>
        <taxon>Metazoa</taxon>
        <taxon>Chordata</taxon>
        <taxon>Craniata</taxon>
        <taxon>Vertebrata</taxon>
        <taxon>Euteleostomi</taxon>
        <taxon>Actinopterygii</taxon>
        <taxon>Neopterygii</taxon>
        <taxon>Teleostei</taxon>
        <taxon>Neoteleostei</taxon>
        <taxon>Acanthomorphata</taxon>
        <taxon>Eupercaria</taxon>
        <taxon>Perciformes</taxon>
        <taxon>Notothenioidei</taxon>
        <taxon>Nototheniidae</taxon>
        <taxon>Pagothenia</taxon>
    </lineage>
</organism>
<dbReference type="AlphaFoldDB" id="A0ABD2HDN3"/>
<evidence type="ECO:0000313" key="11">
    <source>
        <dbReference type="Proteomes" id="UP001619887"/>
    </source>
</evidence>
<feature type="compositionally biased region" description="Basic and acidic residues" evidence="6">
    <location>
        <begin position="280"/>
        <end position="298"/>
    </location>
</feature>
<feature type="compositionally biased region" description="Acidic residues" evidence="6">
    <location>
        <begin position="135"/>
        <end position="150"/>
    </location>
</feature>
<dbReference type="PANTHER" id="PTHR12019:SF22">
    <property type="entry name" value="LAMINA-ASSOCIATED POLYPEPTIDE 2, ISOFORMS BETA_GAMMA"/>
    <property type="match status" value="1"/>
</dbReference>
<feature type="compositionally biased region" description="Polar residues" evidence="6">
    <location>
        <begin position="442"/>
        <end position="454"/>
    </location>
</feature>
<dbReference type="PROSITE" id="PS50954">
    <property type="entry name" value="LEM"/>
    <property type="match status" value="1"/>
</dbReference>
<keyword evidence="7" id="KW-0812">Transmembrane</keyword>
<evidence type="ECO:0000259" key="9">
    <source>
        <dbReference type="PROSITE" id="PS50955"/>
    </source>
</evidence>
<feature type="region of interest" description="Disordered" evidence="6">
    <location>
        <begin position="134"/>
        <end position="174"/>
    </location>
</feature>
<feature type="compositionally biased region" description="Low complexity" evidence="6">
    <location>
        <begin position="162"/>
        <end position="174"/>
    </location>
</feature>
<feature type="compositionally biased region" description="Acidic residues" evidence="6">
    <location>
        <begin position="54"/>
        <end position="71"/>
    </location>
</feature>
<dbReference type="InterPro" id="IPR003887">
    <property type="entry name" value="LEM_dom"/>
</dbReference>
<dbReference type="GO" id="GO:0003677">
    <property type="term" value="F:DNA binding"/>
    <property type="evidence" value="ECO:0007669"/>
    <property type="project" value="UniProtKB-KW"/>
</dbReference>
<comment type="similarity">
    <text evidence="1">Belongs to the LEM family.</text>
</comment>
<evidence type="ECO:0000256" key="6">
    <source>
        <dbReference type="SAM" id="MobiDB-lite"/>
    </source>
</evidence>
<evidence type="ECO:0000256" key="1">
    <source>
        <dbReference type="ARBA" id="ARBA00007744"/>
    </source>
</evidence>
<keyword evidence="7" id="KW-0472">Membrane</keyword>
<protein>
    <recommendedName>
        <fullName evidence="12">LEM domain-containing protein</fullName>
    </recommendedName>
</protein>
<evidence type="ECO:0000256" key="2">
    <source>
        <dbReference type="ARBA" id="ARBA00022481"/>
    </source>
</evidence>
<dbReference type="EMBL" id="JBIYXZ010002070">
    <property type="protein sequence ID" value="KAL3064642.1"/>
    <property type="molecule type" value="Genomic_DNA"/>
</dbReference>
<dbReference type="PROSITE" id="PS50955">
    <property type="entry name" value="LEM_LIKE"/>
    <property type="match status" value="1"/>
</dbReference>
<feature type="transmembrane region" description="Helical" evidence="7">
    <location>
        <begin position="389"/>
        <end position="410"/>
    </location>
</feature>
<keyword evidence="11" id="KW-1185">Reference proteome</keyword>
<reference evidence="10 11" key="2">
    <citation type="journal article" date="2024" name="G3 (Bethesda)">
        <title>The genome of the cryopelagic Antarctic bald notothen, Trematomus borchgrevinki.</title>
        <authorList>
            <person name="Rayamajhi N."/>
            <person name="Rivera-Colon A.G."/>
            <person name="Minhas B.F."/>
            <person name="Cheng C.C."/>
            <person name="Catchen J.M."/>
        </authorList>
    </citation>
    <scope>NUCLEOTIDE SEQUENCE [LARGE SCALE GENOMIC DNA]</scope>
    <source>
        <strain evidence="10">AGRC-2024</strain>
    </source>
</reference>